<dbReference type="PIRSF" id="PIRSF000390">
    <property type="entry name" value="PLP_StrS"/>
    <property type="match status" value="1"/>
</dbReference>
<reference evidence="6 7" key="1">
    <citation type="journal article" date="2003" name="Proc. Natl. Acad. Sci. U.S.A.">
        <title>Complete genome sequence and analysis of Wolinella succinogenes.</title>
        <authorList>
            <person name="Baar C."/>
            <person name="Eppinger M."/>
            <person name="Raddatz G."/>
            <person name="Simon JM."/>
            <person name="Lanz C."/>
            <person name="Klimmek O."/>
            <person name="Nandakumar R."/>
            <person name="Gross R."/>
            <person name="Rosinus A."/>
            <person name="Keller H."/>
            <person name="Jagtap P."/>
            <person name="Linke B."/>
            <person name="Meyer F."/>
            <person name="Lederer H."/>
            <person name="Schuster S.C."/>
        </authorList>
    </citation>
    <scope>NUCLEOTIDE SEQUENCE [LARGE SCALE GENOMIC DNA]</scope>
    <source>
        <strain evidence="7">ATCC 29543 / DSM 1740 / CCUG 13145 / JCM 31913 / LMG 7466 / NCTC 11488 / FDC 602W</strain>
    </source>
</reference>
<keyword evidence="7" id="KW-1185">Reference proteome</keyword>
<dbReference type="GO" id="GO:0000271">
    <property type="term" value="P:polysaccharide biosynthetic process"/>
    <property type="evidence" value="ECO:0007669"/>
    <property type="project" value="TreeGrafter"/>
</dbReference>
<evidence type="ECO:0000256" key="5">
    <source>
        <dbReference type="RuleBase" id="RU004508"/>
    </source>
</evidence>
<dbReference type="InterPro" id="IPR000653">
    <property type="entry name" value="DegT/StrS_aminotransferase"/>
</dbReference>
<dbReference type="EMBL" id="BX571659">
    <property type="protein sequence ID" value="CAE10173.1"/>
    <property type="molecule type" value="Genomic_DNA"/>
</dbReference>
<dbReference type="NCBIfam" id="TIGR03588">
    <property type="entry name" value="PseC"/>
    <property type="match status" value="1"/>
</dbReference>
<sequence length="376" mass="41476">MLPYSRQSISPEDIQVVIEALNSSFLTQGPRVEAFEEALADCTGAKYALALNSATSALYCAYAAAGIKEGDEVITTPISFVATSNMLLALGAKPIFCDVKEDGNIDESLIPSLITPKTRAIVSVDYSGNPVAFDRIASIAKTHGLAFISDSSHAIGAEFGGKRVGVWADATVFSFHAIKPITTGEGGALVTDDEAIYERAKLLRSHGVEKKRLWNSDVHSWGFNFRMSDFAAALGTSQLKRLSSFIKRREEIALFYDDSFKESPYFTTLSRSKEGKSSHHLYPIFLKQEFWCPKEEIFTALQEHGLGVQVHYKPIHTFSLYDTPRDSLFLPKAESFYLSEISIPCHQEMGLKEAKEVVETLSKVFQEASKRSLCGA</sequence>
<dbReference type="InterPro" id="IPR020026">
    <property type="entry name" value="PseC"/>
</dbReference>
<dbReference type="CDD" id="cd00616">
    <property type="entry name" value="AHBA_syn"/>
    <property type="match status" value="1"/>
</dbReference>
<organism evidence="7">
    <name type="scientific">Wolinella succinogenes (strain ATCC 29543 / DSM 1740 / CCUG 13145 / JCM 31913 / LMG 7466 / NCTC 11488 / FDC 602W)</name>
    <name type="common">Vibrio succinogenes</name>
    <dbReference type="NCBI Taxonomy" id="273121"/>
    <lineage>
        <taxon>Bacteria</taxon>
        <taxon>Pseudomonadati</taxon>
        <taxon>Campylobacterota</taxon>
        <taxon>Epsilonproteobacteria</taxon>
        <taxon>Campylobacterales</taxon>
        <taxon>Helicobacteraceae</taxon>
        <taxon>Wolinella</taxon>
    </lineage>
</organism>
<dbReference type="STRING" id="273121.WS1076"/>
<feature type="active site" description="Proton acceptor" evidence="3">
    <location>
        <position position="179"/>
    </location>
</feature>
<accession>Q7M997</accession>
<evidence type="ECO:0000256" key="2">
    <source>
        <dbReference type="NCBIfam" id="TIGR03588"/>
    </source>
</evidence>
<dbReference type="eggNOG" id="COG0399">
    <property type="taxonomic scope" value="Bacteria"/>
</dbReference>
<gene>
    <name evidence="6" type="ordered locus">WS1076</name>
</gene>
<protein>
    <recommendedName>
        <fullName evidence="2">UDP-4-amino-4,6-dideoxy-N-acetyl-beta-L-altrosamine transaminase</fullName>
        <ecNumber evidence="2">2.6.1.92</ecNumber>
    </recommendedName>
</protein>
<keyword evidence="6" id="KW-0032">Aminotransferase</keyword>
<comment type="similarity">
    <text evidence="1 5">Belongs to the DegT/DnrJ/EryC1 family.</text>
</comment>
<dbReference type="InterPro" id="IPR015422">
    <property type="entry name" value="PyrdxlP-dep_Trfase_small"/>
</dbReference>
<evidence type="ECO:0000256" key="3">
    <source>
        <dbReference type="PIRSR" id="PIRSR000390-1"/>
    </source>
</evidence>
<dbReference type="Pfam" id="PF01041">
    <property type="entry name" value="DegT_DnrJ_EryC1"/>
    <property type="match status" value="1"/>
</dbReference>
<dbReference type="PANTHER" id="PTHR30244:SF34">
    <property type="entry name" value="DTDP-4-AMINO-4,6-DIDEOXYGALACTOSE TRANSAMINASE"/>
    <property type="match status" value="1"/>
</dbReference>
<dbReference type="Gene3D" id="3.40.640.10">
    <property type="entry name" value="Type I PLP-dependent aspartate aminotransferase-like (Major domain)"/>
    <property type="match status" value="1"/>
</dbReference>
<dbReference type="RefSeq" id="WP_011138966.1">
    <property type="nucleotide sequence ID" value="NC_005090.1"/>
</dbReference>
<evidence type="ECO:0000313" key="7">
    <source>
        <dbReference type="Proteomes" id="UP000000422"/>
    </source>
</evidence>
<dbReference type="AlphaFoldDB" id="Q7M997"/>
<evidence type="ECO:0000313" key="6">
    <source>
        <dbReference type="EMBL" id="CAE10173.1"/>
    </source>
</evidence>
<dbReference type="InterPro" id="IPR015424">
    <property type="entry name" value="PyrdxlP-dep_Trfase"/>
</dbReference>
<dbReference type="InterPro" id="IPR015421">
    <property type="entry name" value="PyrdxlP-dep_Trfase_major"/>
</dbReference>
<keyword evidence="6" id="KW-0808">Transferase</keyword>
<dbReference type="GO" id="GO:0030170">
    <property type="term" value="F:pyridoxal phosphate binding"/>
    <property type="evidence" value="ECO:0007669"/>
    <property type="project" value="TreeGrafter"/>
</dbReference>
<proteinExistence type="inferred from homology"/>
<feature type="modified residue" description="N6-(pyridoxal phosphate)lysine" evidence="4">
    <location>
        <position position="179"/>
    </location>
</feature>
<dbReference type="HOGENOM" id="CLU_033332_0_3_7"/>
<dbReference type="PANTHER" id="PTHR30244">
    <property type="entry name" value="TRANSAMINASE"/>
    <property type="match status" value="1"/>
</dbReference>
<dbReference type="GO" id="GO:0008483">
    <property type="term" value="F:transaminase activity"/>
    <property type="evidence" value="ECO:0007669"/>
    <property type="project" value="UniProtKB-KW"/>
</dbReference>
<dbReference type="Proteomes" id="UP000000422">
    <property type="component" value="Chromosome"/>
</dbReference>
<name>Q7M997_WOLSU</name>
<dbReference type="SUPFAM" id="SSF53383">
    <property type="entry name" value="PLP-dependent transferases"/>
    <property type="match status" value="1"/>
</dbReference>
<dbReference type="EC" id="2.6.1.92" evidence="2"/>
<dbReference type="Gene3D" id="3.90.1150.10">
    <property type="entry name" value="Aspartate Aminotransferase, domain 1"/>
    <property type="match status" value="1"/>
</dbReference>
<dbReference type="KEGG" id="wsu:WS1076"/>
<keyword evidence="4 5" id="KW-0663">Pyridoxal phosphate</keyword>
<evidence type="ECO:0000256" key="4">
    <source>
        <dbReference type="PIRSR" id="PIRSR000390-2"/>
    </source>
</evidence>
<evidence type="ECO:0000256" key="1">
    <source>
        <dbReference type="ARBA" id="ARBA00037999"/>
    </source>
</evidence>